<sequence>MSSIAKNLQHVQHQIAVAAERARRAPSSVQLLAVSKTFGADAVLEAVQAGQTAFGENYLQEALDKMAALAAQAPDARLQWHFIGPIQSNKTRPIAAHFDWVHSVDREKIARRLSEQRPPELGPLNICLQVNISGEDSKSGLAPQESPAVAAEVARLPHLKLRGLMAIPEPTDDVARQHAAFAAARGLYDALRAGGLELDTLSMGMSADLEAAVAEGASIVRVGSAIFGARHYA</sequence>
<reference evidence="7" key="1">
    <citation type="journal article" date="2020" name="MBio">
        <title>Horizontal gene transfer to a defensive symbiont with a reduced genome amongst a multipartite beetle microbiome.</title>
        <authorList>
            <person name="Waterworth S.C."/>
            <person name="Florez L.V."/>
            <person name="Rees E.R."/>
            <person name="Hertweck C."/>
            <person name="Kaltenpoth M."/>
            <person name="Kwan J.C."/>
        </authorList>
    </citation>
    <scope>NUCLEOTIDE SEQUENCE [LARGE SCALE GENOMIC DNA]</scope>
</reference>
<dbReference type="SUPFAM" id="SSF51419">
    <property type="entry name" value="PLP-binding barrel"/>
    <property type="match status" value="1"/>
</dbReference>
<dbReference type="InterPro" id="IPR001608">
    <property type="entry name" value="Ala_racemase_N"/>
</dbReference>
<comment type="cofactor">
    <cofactor evidence="3">
        <name>pyridoxal 5'-phosphate</name>
        <dbReference type="ChEBI" id="CHEBI:597326"/>
    </cofactor>
</comment>
<dbReference type="NCBIfam" id="TIGR00044">
    <property type="entry name" value="YggS family pyridoxal phosphate-dependent enzyme"/>
    <property type="match status" value="1"/>
</dbReference>
<evidence type="ECO:0000313" key="6">
    <source>
        <dbReference type="EMBL" id="KAF1048677.1"/>
    </source>
</evidence>
<evidence type="ECO:0000313" key="7">
    <source>
        <dbReference type="Proteomes" id="UP000462435"/>
    </source>
</evidence>
<comment type="similarity">
    <text evidence="2 4">Belongs to the pyridoxal phosphate-binding protein YggS/PROSC family.</text>
</comment>
<dbReference type="EMBL" id="WNDX01000003">
    <property type="protein sequence ID" value="KAF1048677.1"/>
    <property type="molecule type" value="Genomic_DNA"/>
</dbReference>
<dbReference type="AlphaFoldDB" id="A0A7V8G0F2"/>
<dbReference type="PANTHER" id="PTHR10146">
    <property type="entry name" value="PROLINE SYNTHETASE CO-TRANSCRIBED BACTERIAL HOMOLOG PROTEIN"/>
    <property type="match status" value="1"/>
</dbReference>
<dbReference type="CDD" id="cd06824">
    <property type="entry name" value="PLPDE_III_Yggs_like"/>
    <property type="match status" value="1"/>
</dbReference>
<dbReference type="Pfam" id="PF01168">
    <property type="entry name" value="Ala_racemase_N"/>
    <property type="match status" value="1"/>
</dbReference>
<dbReference type="InterPro" id="IPR011078">
    <property type="entry name" value="PyrdxlP_homeostasis"/>
</dbReference>
<proteinExistence type="inferred from homology"/>
<evidence type="ECO:0000256" key="1">
    <source>
        <dbReference type="ARBA" id="ARBA00022898"/>
    </source>
</evidence>
<dbReference type="PANTHER" id="PTHR10146:SF14">
    <property type="entry name" value="PYRIDOXAL PHOSPHATE HOMEOSTASIS PROTEIN"/>
    <property type="match status" value="1"/>
</dbReference>
<dbReference type="HAMAP" id="MF_02087">
    <property type="entry name" value="PLP_homeostasis"/>
    <property type="match status" value="1"/>
</dbReference>
<accession>A0A7V8G0F2</accession>
<comment type="function">
    <text evidence="2">Pyridoxal 5'-phosphate (PLP)-binding protein, which is involved in PLP homeostasis.</text>
</comment>
<dbReference type="Gene3D" id="3.20.20.10">
    <property type="entry name" value="Alanine racemase"/>
    <property type="match status" value="1"/>
</dbReference>
<feature type="domain" description="Alanine racemase N-terminal" evidence="5">
    <location>
        <begin position="7"/>
        <end position="230"/>
    </location>
</feature>
<evidence type="ECO:0000256" key="3">
    <source>
        <dbReference type="PIRSR" id="PIRSR004848-1"/>
    </source>
</evidence>
<evidence type="ECO:0000256" key="2">
    <source>
        <dbReference type="HAMAP-Rule" id="MF_02087"/>
    </source>
</evidence>
<organism evidence="6 7">
    <name type="scientific">Herbaspirillum frisingense</name>
    <dbReference type="NCBI Taxonomy" id="92645"/>
    <lineage>
        <taxon>Bacteria</taxon>
        <taxon>Pseudomonadati</taxon>
        <taxon>Pseudomonadota</taxon>
        <taxon>Betaproteobacteria</taxon>
        <taxon>Burkholderiales</taxon>
        <taxon>Oxalobacteraceae</taxon>
        <taxon>Herbaspirillum</taxon>
    </lineage>
</organism>
<dbReference type="PIRSF" id="PIRSF004848">
    <property type="entry name" value="YBL036c_PLPDEIII"/>
    <property type="match status" value="1"/>
</dbReference>
<evidence type="ECO:0000259" key="5">
    <source>
        <dbReference type="Pfam" id="PF01168"/>
    </source>
</evidence>
<dbReference type="GO" id="GO:0030170">
    <property type="term" value="F:pyridoxal phosphate binding"/>
    <property type="evidence" value="ECO:0007669"/>
    <property type="project" value="UniProtKB-UniRule"/>
</dbReference>
<dbReference type="Proteomes" id="UP000462435">
    <property type="component" value="Unassembled WGS sequence"/>
</dbReference>
<dbReference type="PROSITE" id="PS01211">
    <property type="entry name" value="UPF0001"/>
    <property type="match status" value="1"/>
</dbReference>
<protein>
    <recommendedName>
        <fullName evidence="2">Pyridoxal phosphate homeostasis protein</fullName>
        <shortName evidence="2">PLP homeostasis protein</shortName>
    </recommendedName>
</protein>
<gene>
    <name evidence="6" type="ORF">GAK35_00227</name>
</gene>
<name>A0A7V8G0F2_9BURK</name>
<feature type="modified residue" description="N6-(pyridoxal phosphate)lysine" evidence="2 3">
    <location>
        <position position="36"/>
    </location>
</feature>
<evidence type="ECO:0000256" key="4">
    <source>
        <dbReference type="RuleBase" id="RU004514"/>
    </source>
</evidence>
<dbReference type="FunFam" id="3.20.20.10:FF:000018">
    <property type="entry name" value="Pyridoxal phosphate homeostasis protein"/>
    <property type="match status" value="1"/>
</dbReference>
<keyword evidence="1 2" id="KW-0663">Pyridoxal phosphate</keyword>
<dbReference type="InterPro" id="IPR029066">
    <property type="entry name" value="PLP-binding_barrel"/>
</dbReference>
<comment type="caution">
    <text evidence="6">The sequence shown here is derived from an EMBL/GenBank/DDBJ whole genome shotgun (WGS) entry which is preliminary data.</text>
</comment>